<accession>A0AA41S522</accession>
<sequence>EMMNEPVRRIDEILLLPNSSENCKGLGLLPSDDDAWLYDEEDKSKSAMLERQKQIEHFELKSMAERGREKTGADQSTTEEGTSSESDSDYDGIPFGFDSDFSYDDFTNPFLDIYNEDSDDEFNPFEAAIMLGLMGGLHLPNDQRRRR</sequence>
<reference evidence="2" key="1">
    <citation type="submission" date="2022-03" db="EMBL/GenBank/DDBJ databases">
        <title>A functionally conserved STORR gene fusion in Papaver species that diverged 16.8 million years ago.</title>
        <authorList>
            <person name="Catania T."/>
        </authorList>
    </citation>
    <scope>NUCLEOTIDE SEQUENCE</scope>
    <source>
        <strain evidence="2">S-191538</strain>
    </source>
</reference>
<feature type="non-terminal residue" evidence="2">
    <location>
        <position position="147"/>
    </location>
</feature>
<proteinExistence type="predicted"/>
<gene>
    <name evidence="2" type="ORF">MKW94_001668</name>
</gene>
<protein>
    <submittedName>
        <fullName evidence="2">Uncharacterized protein</fullName>
    </submittedName>
</protein>
<name>A0AA41S522_PAPNU</name>
<feature type="region of interest" description="Disordered" evidence="1">
    <location>
        <begin position="58"/>
        <end position="96"/>
    </location>
</feature>
<evidence type="ECO:0000256" key="1">
    <source>
        <dbReference type="SAM" id="MobiDB-lite"/>
    </source>
</evidence>
<comment type="caution">
    <text evidence="2">The sequence shown here is derived from an EMBL/GenBank/DDBJ whole genome shotgun (WGS) entry which is preliminary data.</text>
</comment>
<feature type="compositionally biased region" description="Basic and acidic residues" evidence="1">
    <location>
        <begin position="58"/>
        <end position="72"/>
    </location>
</feature>
<organism evidence="2 3">
    <name type="scientific">Papaver nudicaule</name>
    <name type="common">Iceland poppy</name>
    <dbReference type="NCBI Taxonomy" id="74823"/>
    <lineage>
        <taxon>Eukaryota</taxon>
        <taxon>Viridiplantae</taxon>
        <taxon>Streptophyta</taxon>
        <taxon>Embryophyta</taxon>
        <taxon>Tracheophyta</taxon>
        <taxon>Spermatophyta</taxon>
        <taxon>Magnoliopsida</taxon>
        <taxon>Ranunculales</taxon>
        <taxon>Papaveraceae</taxon>
        <taxon>Papaveroideae</taxon>
        <taxon>Papaver</taxon>
    </lineage>
</organism>
<dbReference type="AlphaFoldDB" id="A0AA41S522"/>
<evidence type="ECO:0000313" key="2">
    <source>
        <dbReference type="EMBL" id="MCL7028751.1"/>
    </source>
</evidence>
<keyword evidence="3" id="KW-1185">Reference proteome</keyword>
<dbReference type="Proteomes" id="UP001177140">
    <property type="component" value="Unassembled WGS sequence"/>
</dbReference>
<dbReference type="EMBL" id="JAJJMA010083074">
    <property type="protein sequence ID" value="MCL7028751.1"/>
    <property type="molecule type" value="Genomic_DNA"/>
</dbReference>
<feature type="compositionally biased region" description="Low complexity" evidence="1">
    <location>
        <begin position="76"/>
        <end position="96"/>
    </location>
</feature>
<evidence type="ECO:0000313" key="3">
    <source>
        <dbReference type="Proteomes" id="UP001177140"/>
    </source>
</evidence>